<dbReference type="GeneID" id="93987072"/>
<sequence length="101" mass="11442">MITKDIELLNKLFNVVRDGMLGDYDQLEYEVILGDGYIDTSLVVKLNGAEVDQSNYSINNSLIYGLVKSLKDSASQRGDFWNSFVISFTADEQVKVKFKYS</sequence>
<proteinExistence type="predicted"/>
<accession>A0AB34P3T1</accession>
<evidence type="ECO:0000313" key="2">
    <source>
        <dbReference type="Proteomes" id="UP000029879"/>
    </source>
</evidence>
<evidence type="ECO:0000313" key="1">
    <source>
        <dbReference type="EMBL" id="KGK56051.1"/>
    </source>
</evidence>
<reference evidence="1 2" key="1">
    <citation type="submission" date="2014-10" db="EMBL/GenBank/DDBJ databases">
        <title>Genome sequence of a Xanthomonas strain that is pathogenic on beans.</title>
        <authorList>
            <person name="Aritua V."/>
            <person name="Sapp M."/>
            <person name="Harrison J."/>
            <person name="Smith J."/>
            <person name="Studholme D."/>
        </authorList>
    </citation>
    <scope>NUCLEOTIDE SEQUENCE [LARGE SCALE GENOMIC DNA]</scope>
    <source>
        <strain evidence="1 2">Nyagatare</strain>
    </source>
</reference>
<gene>
    <name evidence="1" type="ORF">NC00_19855</name>
</gene>
<protein>
    <submittedName>
        <fullName evidence="1">Uncharacterized protein</fullName>
    </submittedName>
</protein>
<dbReference type="AlphaFoldDB" id="A0AB34P3T1"/>
<dbReference type="EMBL" id="JRQI01000105">
    <property type="protein sequence ID" value="KGK56051.1"/>
    <property type="molecule type" value="Genomic_DNA"/>
</dbReference>
<dbReference type="Proteomes" id="UP000029879">
    <property type="component" value="Unassembled WGS sequence"/>
</dbReference>
<comment type="caution">
    <text evidence="1">The sequence shown here is derived from an EMBL/GenBank/DDBJ whole genome shotgun (WGS) entry which is preliminary data.</text>
</comment>
<organism evidence="1 2">
    <name type="scientific">Xanthomonas cannabis pv. phaseoli</name>
    <dbReference type="NCBI Taxonomy" id="1885902"/>
    <lineage>
        <taxon>Bacteria</taxon>
        <taxon>Pseudomonadati</taxon>
        <taxon>Pseudomonadota</taxon>
        <taxon>Gammaproteobacteria</taxon>
        <taxon>Lysobacterales</taxon>
        <taxon>Lysobacteraceae</taxon>
        <taxon>Xanthomonas</taxon>
    </lineage>
</organism>
<dbReference type="RefSeq" id="WP_047697854.1">
    <property type="nucleotide sequence ID" value="NZ_KN265544.1"/>
</dbReference>
<name>A0AB34P3T1_9XANT</name>